<gene>
    <name evidence="2" type="ORF">SCMC78_31770</name>
</gene>
<dbReference type="KEGG" id="stcm:SCMC78_31770"/>
<proteinExistence type="predicted"/>
<sequence length="213" mass="22119">MDGSRISIRLPGAGSSNAAETGTGTIVYPGAAKNADLAVQPTAQGVRALITINNANAAKEYRFGLGLPDGATAEQLDGGGVLVTKGEDVLGMFDAPWAKDADGEAVPTSYRVEGGALVQTVQFDENTSFPVVADPWWNTAWKWTKCAAAVAVAFFPAAKAYKAIKALGGAKQTAKLLWGARTKGDFIKHAKKAGKNGAVEILGIAGVESYCFK</sequence>
<feature type="region of interest" description="Disordered" evidence="1">
    <location>
        <begin position="1"/>
        <end position="21"/>
    </location>
</feature>
<evidence type="ECO:0000256" key="1">
    <source>
        <dbReference type="SAM" id="MobiDB-lite"/>
    </source>
</evidence>
<accession>A0AB33KKT6</accession>
<dbReference type="AlphaFoldDB" id="A0AB33KKT6"/>
<evidence type="ECO:0000313" key="2">
    <source>
        <dbReference type="EMBL" id="BFP53370.1"/>
    </source>
</evidence>
<organism evidence="2">
    <name type="scientific">Streptomyces sp. CMC78</name>
    <dbReference type="NCBI Taxonomy" id="3231512"/>
    <lineage>
        <taxon>Bacteria</taxon>
        <taxon>Bacillati</taxon>
        <taxon>Actinomycetota</taxon>
        <taxon>Actinomycetes</taxon>
        <taxon>Kitasatosporales</taxon>
        <taxon>Streptomycetaceae</taxon>
        <taxon>Streptomyces</taxon>
    </lineage>
</organism>
<name>A0AB33KKT6_9ACTN</name>
<reference evidence="2" key="1">
    <citation type="submission" date="2024-07" db="EMBL/GenBank/DDBJ databases">
        <title>Complete genome sequences of cellulolytic bacteria, Kitasatospora sp. CMC57 and Streptomyces sp. CMC78, isolated from Japanese agricultural soil.</title>
        <authorList>
            <person name="Hashimoto T."/>
            <person name="Ito M."/>
            <person name="Iwamoto M."/>
            <person name="Fukahori D."/>
            <person name="Shoda T."/>
            <person name="Sakoda M."/>
            <person name="Morohoshi T."/>
            <person name="Mitsuboshi M."/>
            <person name="Nishizawa T."/>
        </authorList>
    </citation>
    <scope>NUCLEOTIDE SEQUENCE</scope>
    <source>
        <strain evidence="2">CMC78</strain>
    </source>
</reference>
<dbReference type="EMBL" id="AP035884">
    <property type="protein sequence ID" value="BFP53370.1"/>
    <property type="molecule type" value="Genomic_DNA"/>
</dbReference>
<protein>
    <submittedName>
        <fullName evidence="2">Uncharacterized protein</fullName>
    </submittedName>
</protein>